<protein>
    <submittedName>
        <fullName evidence="1">Haloacid dehalogenase</fullName>
    </submittedName>
</protein>
<evidence type="ECO:0000313" key="1">
    <source>
        <dbReference type="EMBL" id="KZC95078.1"/>
    </source>
</evidence>
<reference evidence="1 2" key="1">
    <citation type="submission" date="2016-01" db="EMBL/GenBank/DDBJ databases">
        <title>Draft genome sequence of Clavibacter michiganensis subsp. tessellarius DOAB 609.</title>
        <authorList>
            <person name="Tambong J.T."/>
        </authorList>
    </citation>
    <scope>NUCLEOTIDE SEQUENCE [LARGE SCALE GENOMIC DNA]</scope>
    <source>
        <strain evidence="1 2">DOAB 609</strain>
    </source>
</reference>
<accession>A0A154V126</accession>
<dbReference type="SUPFAM" id="SSF56784">
    <property type="entry name" value="HAD-like"/>
    <property type="match status" value="1"/>
</dbReference>
<dbReference type="RefSeq" id="WP_063071559.1">
    <property type="nucleotide sequence ID" value="NZ_LQXA01000030.1"/>
</dbReference>
<dbReference type="InterPro" id="IPR006439">
    <property type="entry name" value="HAD-SF_hydro_IA"/>
</dbReference>
<dbReference type="Pfam" id="PF00702">
    <property type="entry name" value="Hydrolase"/>
    <property type="match status" value="1"/>
</dbReference>
<sequence length="213" mass="23091">MPENRDPALPWLLFDIGGVLITRPDDIGALARALDPAGVAGEDAEARVREAFDAHRQEYDRGGSARVFWEAVARDVGADVPTDDGLAELIAIEQRRWGSPDAETTAALDRALAAGYRLAVLSNAPHELADVLEDRDGWGTRFEHVLTSARIGMAKPDADVWPLACARLDAPAERMVFVDDKPENVEAARRAGIHAHVWEGLGTLDRILDGTLA</sequence>
<name>A0A154V126_9MICO</name>
<dbReference type="NCBIfam" id="TIGR01549">
    <property type="entry name" value="HAD-SF-IA-v1"/>
    <property type="match status" value="1"/>
</dbReference>
<dbReference type="STRING" id="31965.AWH51_09870"/>
<dbReference type="OrthoDB" id="9797415at2"/>
<gene>
    <name evidence="1" type="ORF">AWH51_09870</name>
</gene>
<proteinExistence type="predicted"/>
<dbReference type="Proteomes" id="UP000076218">
    <property type="component" value="Unassembled WGS sequence"/>
</dbReference>
<evidence type="ECO:0000313" key="2">
    <source>
        <dbReference type="Proteomes" id="UP000076218"/>
    </source>
</evidence>
<dbReference type="Gene3D" id="3.40.50.1000">
    <property type="entry name" value="HAD superfamily/HAD-like"/>
    <property type="match status" value="1"/>
</dbReference>
<dbReference type="InterPro" id="IPR036412">
    <property type="entry name" value="HAD-like_sf"/>
</dbReference>
<organism evidence="1 2">
    <name type="scientific">Clavibacter tessellarius</name>
    <dbReference type="NCBI Taxonomy" id="31965"/>
    <lineage>
        <taxon>Bacteria</taxon>
        <taxon>Bacillati</taxon>
        <taxon>Actinomycetota</taxon>
        <taxon>Actinomycetes</taxon>
        <taxon>Micrococcales</taxon>
        <taxon>Microbacteriaceae</taxon>
        <taxon>Clavibacter</taxon>
    </lineage>
</organism>
<dbReference type="NCBIfam" id="TIGR01509">
    <property type="entry name" value="HAD-SF-IA-v3"/>
    <property type="match status" value="1"/>
</dbReference>
<comment type="caution">
    <text evidence="1">The sequence shown here is derived from an EMBL/GenBank/DDBJ whole genome shotgun (WGS) entry which is preliminary data.</text>
</comment>
<dbReference type="SFLD" id="SFLDG01129">
    <property type="entry name" value="C1.5:_HAD__Beta-PGM__Phosphata"/>
    <property type="match status" value="1"/>
</dbReference>
<dbReference type="AlphaFoldDB" id="A0A154V126"/>
<dbReference type="InterPro" id="IPR023214">
    <property type="entry name" value="HAD_sf"/>
</dbReference>
<dbReference type="PANTHER" id="PTHR43611">
    <property type="entry name" value="ALPHA-D-GLUCOSE 1-PHOSPHATE PHOSPHATASE"/>
    <property type="match status" value="1"/>
</dbReference>
<dbReference type="PRINTS" id="PR00413">
    <property type="entry name" value="HADHALOGNASE"/>
</dbReference>
<dbReference type="SFLD" id="SFLDS00003">
    <property type="entry name" value="Haloacid_Dehalogenase"/>
    <property type="match status" value="1"/>
</dbReference>
<dbReference type="EMBL" id="LQXA01000030">
    <property type="protein sequence ID" value="KZC95078.1"/>
    <property type="molecule type" value="Genomic_DNA"/>
</dbReference>
<dbReference type="PANTHER" id="PTHR43611:SF3">
    <property type="entry name" value="FLAVIN MONONUCLEOTIDE HYDROLASE 1, CHLOROPLATIC"/>
    <property type="match status" value="1"/>
</dbReference>